<feature type="transmembrane region" description="Helical" evidence="7">
    <location>
        <begin position="79"/>
        <end position="99"/>
    </location>
</feature>
<dbReference type="EMBL" id="AP025314">
    <property type="protein sequence ID" value="BDD08356.1"/>
    <property type="molecule type" value="Genomic_DNA"/>
</dbReference>
<name>A0AAU9CHS1_9BACT</name>
<dbReference type="Gene3D" id="1.20.1250.20">
    <property type="entry name" value="MFS general substrate transporter like domains"/>
    <property type="match status" value="1"/>
</dbReference>
<evidence type="ECO:0000313" key="10">
    <source>
        <dbReference type="Proteomes" id="UP001348817"/>
    </source>
</evidence>
<dbReference type="GO" id="GO:0005886">
    <property type="term" value="C:plasma membrane"/>
    <property type="evidence" value="ECO:0007669"/>
    <property type="project" value="UniProtKB-SubCell"/>
</dbReference>
<dbReference type="InterPro" id="IPR036259">
    <property type="entry name" value="MFS_trans_sf"/>
</dbReference>
<feature type="transmembrane region" description="Helical" evidence="7">
    <location>
        <begin position="105"/>
        <end position="133"/>
    </location>
</feature>
<feature type="transmembrane region" description="Helical" evidence="7">
    <location>
        <begin position="218"/>
        <end position="242"/>
    </location>
</feature>
<evidence type="ECO:0000256" key="1">
    <source>
        <dbReference type="ARBA" id="ARBA00004651"/>
    </source>
</evidence>
<dbReference type="InterPro" id="IPR011701">
    <property type="entry name" value="MFS"/>
</dbReference>
<dbReference type="Pfam" id="PF07690">
    <property type="entry name" value="MFS_1"/>
    <property type="match status" value="1"/>
</dbReference>
<sequence>MKTLYTNYVDTFRGLSREVWWLALITFINRAGTMVVPFLSLYLTEGRGFELKQVGWIMTSFGLGSLAGSWLGGKLTDKYGFYNVMLWSLSLSALLFVGMGYLDGFYAICAGVFVLMLVADTFRPAIFVSLAAYSKPENRTRSLTLIRLAINLGFSLGPAIGGAIIAGIGYLGLFWTDGLTCLGAAGLFIWALDRRKGREKDADTTATTARSPYTDWPYLIFLLSMLLFGFVFLQYFSIIPLFYKDAYGLGEGSIGLLLSMNGLLIFILEMPLVAYFEKQKKISQVGILILGSLLMGLSFLALVVSPWVGLGIIGMMVMTLSEMLTFPFSNALAMRSAEGGQKGAYMALYSMAFSFSHIFAHNAGMRLVDAWGYDMTWWVMVACSVLSVVLLVFLKMTNQRSATKQLESVVEKAE</sequence>
<comment type="subcellular location">
    <subcellularLocation>
        <location evidence="1">Cell membrane</location>
        <topology evidence="1">Multi-pass membrane protein</topology>
    </subcellularLocation>
</comment>
<evidence type="ECO:0000256" key="6">
    <source>
        <dbReference type="ARBA" id="ARBA00023136"/>
    </source>
</evidence>
<dbReference type="GO" id="GO:0022857">
    <property type="term" value="F:transmembrane transporter activity"/>
    <property type="evidence" value="ECO:0007669"/>
    <property type="project" value="InterPro"/>
</dbReference>
<dbReference type="AlphaFoldDB" id="A0AAU9CHS1"/>
<feature type="domain" description="Major facilitator superfamily (MFS) profile" evidence="8">
    <location>
        <begin position="18"/>
        <end position="399"/>
    </location>
</feature>
<proteinExistence type="predicted"/>
<keyword evidence="5 7" id="KW-1133">Transmembrane helix</keyword>
<dbReference type="InterPro" id="IPR050171">
    <property type="entry name" value="MFS_Transporters"/>
</dbReference>
<reference evidence="9 10" key="1">
    <citation type="submission" date="2021-12" db="EMBL/GenBank/DDBJ databases">
        <title>Genome sequencing of bacteria with rrn-lacking chromosome and rrn-plasmid.</title>
        <authorList>
            <person name="Anda M."/>
            <person name="Iwasaki W."/>
        </authorList>
    </citation>
    <scope>NUCLEOTIDE SEQUENCE [LARGE SCALE GENOMIC DNA]</scope>
    <source>
        <strain evidence="9 10">DSM 100852</strain>
    </source>
</reference>
<evidence type="ECO:0000256" key="7">
    <source>
        <dbReference type="SAM" id="Phobius"/>
    </source>
</evidence>
<dbReference type="PROSITE" id="PS50850">
    <property type="entry name" value="MFS"/>
    <property type="match status" value="1"/>
</dbReference>
<evidence type="ECO:0000256" key="2">
    <source>
        <dbReference type="ARBA" id="ARBA00022448"/>
    </source>
</evidence>
<feature type="transmembrane region" description="Helical" evidence="7">
    <location>
        <begin position="254"/>
        <end position="273"/>
    </location>
</feature>
<dbReference type="PANTHER" id="PTHR23517:SF2">
    <property type="entry name" value="MULTIDRUG RESISTANCE PROTEIN MDTH"/>
    <property type="match status" value="1"/>
</dbReference>
<keyword evidence="3" id="KW-1003">Cell membrane</keyword>
<feature type="transmembrane region" description="Helical" evidence="7">
    <location>
        <begin position="174"/>
        <end position="192"/>
    </location>
</feature>
<feature type="transmembrane region" description="Helical" evidence="7">
    <location>
        <begin position="375"/>
        <end position="394"/>
    </location>
</feature>
<feature type="transmembrane region" description="Helical" evidence="7">
    <location>
        <begin position="54"/>
        <end position="72"/>
    </location>
</feature>
<dbReference type="KEGG" id="fax:FUAX_07880"/>
<dbReference type="PANTHER" id="PTHR23517">
    <property type="entry name" value="RESISTANCE PROTEIN MDTM, PUTATIVE-RELATED-RELATED"/>
    <property type="match status" value="1"/>
</dbReference>
<keyword evidence="4 7" id="KW-0812">Transmembrane</keyword>
<dbReference type="InterPro" id="IPR020846">
    <property type="entry name" value="MFS_dom"/>
</dbReference>
<evidence type="ECO:0000256" key="4">
    <source>
        <dbReference type="ARBA" id="ARBA00022692"/>
    </source>
</evidence>
<evidence type="ECO:0000259" key="8">
    <source>
        <dbReference type="PROSITE" id="PS50850"/>
    </source>
</evidence>
<feature type="transmembrane region" description="Helical" evidence="7">
    <location>
        <begin position="285"/>
        <end position="304"/>
    </location>
</feature>
<feature type="transmembrane region" description="Helical" evidence="7">
    <location>
        <begin position="310"/>
        <end position="332"/>
    </location>
</feature>
<dbReference type="SUPFAM" id="SSF103473">
    <property type="entry name" value="MFS general substrate transporter"/>
    <property type="match status" value="1"/>
</dbReference>
<keyword evidence="6 7" id="KW-0472">Membrane</keyword>
<keyword evidence="2" id="KW-0813">Transport</keyword>
<gene>
    <name evidence="9" type="ORF">FUAX_07880</name>
</gene>
<feature type="transmembrane region" description="Helical" evidence="7">
    <location>
        <begin position="20"/>
        <end position="42"/>
    </location>
</feature>
<dbReference type="Proteomes" id="UP001348817">
    <property type="component" value="Chromosome"/>
</dbReference>
<dbReference type="RefSeq" id="WP_338393622.1">
    <property type="nucleotide sequence ID" value="NZ_AP025314.1"/>
</dbReference>
<feature type="transmembrane region" description="Helical" evidence="7">
    <location>
        <begin position="344"/>
        <end position="363"/>
    </location>
</feature>
<protein>
    <submittedName>
        <fullName evidence="9">MFS transporter</fullName>
    </submittedName>
</protein>
<evidence type="ECO:0000313" key="9">
    <source>
        <dbReference type="EMBL" id="BDD08356.1"/>
    </source>
</evidence>
<evidence type="ECO:0000256" key="5">
    <source>
        <dbReference type="ARBA" id="ARBA00022989"/>
    </source>
</evidence>
<keyword evidence="10" id="KW-1185">Reference proteome</keyword>
<feature type="transmembrane region" description="Helical" evidence="7">
    <location>
        <begin position="145"/>
        <end position="168"/>
    </location>
</feature>
<organism evidence="9 10">
    <name type="scientific">Fulvitalea axinellae</name>
    <dbReference type="NCBI Taxonomy" id="1182444"/>
    <lineage>
        <taxon>Bacteria</taxon>
        <taxon>Pseudomonadati</taxon>
        <taxon>Bacteroidota</taxon>
        <taxon>Cytophagia</taxon>
        <taxon>Cytophagales</taxon>
        <taxon>Persicobacteraceae</taxon>
        <taxon>Fulvitalea</taxon>
    </lineage>
</organism>
<evidence type="ECO:0000256" key="3">
    <source>
        <dbReference type="ARBA" id="ARBA00022475"/>
    </source>
</evidence>
<accession>A0AAU9CHS1</accession>